<keyword evidence="2" id="KW-1185">Reference proteome</keyword>
<accession>A0ABN2MQN5</accession>
<dbReference type="Gene3D" id="4.10.320.10">
    <property type="entry name" value="E3-binding domain"/>
    <property type="match status" value="1"/>
</dbReference>
<reference evidence="1 2" key="1">
    <citation type="journal article" date="2019" name="Int. J. Syst. Evol. Microbiol.">
        <title>The Global Catalogue of Microorganisms (GCM) 10K type strain sequencing project: providing services to taxonomists for standard genome sequencing and annotation.</title>
        <authorList>
            <consortium name="The Broad Institute Genomics Platform"/>
            <consortium name="The Broad Institute Genome Sequencing Center for Infectious Disease"/>
            <person name="Wu L."/>
            <person name="Ma J."/>
        </authorList>
    </citation>
    <scope>NUCLEOTIDE SEQUENCE [LARGE SCALE GENOMIC DNA]</scope>
    <source>
        <strain evidence="1 2">JCM 16009</strain>
    </source>
</reference>
<dbReference type="RefSeq" id="WP_344413194.1">
    <property type="nucleotide sequence ID" value="NZ_BAAAQK010000003.1"/>
</dbReference>
<dbReference type="InterPro" id="IPR042261">
    <property type="entry name" value="Lsr2-like_dimerization"/>
</dbReference>
<organism evidence="1 2">
    <name type="scientific">Pseudonocardia ailaonensis</name>
    <dbReference type="NCBI Taxonomy" id="367279"/>
    <lineage>
        <taxon>Bacteria</taxon>
        <taxon>Bacillati</taxon>
        <taxon>Actinomycetota</taxon>
        <taxon>Actinomycetes</taxon>
        <taxon>Pseudonocardiales</taxon>
        <taxon>Pseudonocardiaceae</taxon>
        <taxon>Pseudonocardia</taxon>
    </lineage>
</organism>
<sequence length="113" mass="12918">MGVRQIRYCDISGVENDVSSHELHIDQMRVELDLAGKEYEKLLVLLRPYLDAGRIEAALPEGSGSRASRAPKLSLQERQQVRQWAEQRGIEVPSNNRFKTALIEQWREETQAG</sequence>
<proteinExistence type="predicted"/>
<comment type="caution">
    <text evidence="1">The sequence shown here is derived from an EMBL/GenBank/DDBJ whole genome shotgun (WGS) entry which is preliminary data.</text>
</comment>
<evidence type="ECO:0000313" key="2">
    <source>
        <dbReference type="Proteomes" id="UP001500449"/>
    </source>
</evidence>
<dbReference type="Proteomes" id="UP001500449">
    <property type="component" value="Unassembled WGS sequence"/>
</dbReference>
<gene>
    <name evidence="1" type="ORF">GCM10009836_12070</name>
</gene>
<evidence type="ECO:0008006" key="3">
    <source>
        <dbReference type="Google" id="ProtNLM"/>
    </source>
</evidence>
<dbReference type="Gene3D" id="3.30.60.230">
    <property type="entry name" value="Lsr2, dimerization domain"/>
    <property type="match status" value="1"/>
</dbReference>
<dbReference type="InterPro" id="IPR036625">
    <property type="entry name" value="E3-bd_dom_sf"/>
</dbReference>
<evidence type="ECO:0000313" key="1">
    <source>
        <dbReference type="EMBL" id="GAA1835287.1"/>
    </source>
</evidence>
<protein>
    <recommendedName>
        <fullName evidence="3">Lsr2 protein</fullName>
    </recommendedName>
</protein>
<dbReference type="EMBL" id="BAAAQK010000003">
    <property type="protein sequence ID" value="GAA1835287.1"/>
    <property type="molecule type" value="Genomic_DNA"/>
</dbReference>
<name>A0ABN2MQN5_9PSEU</name>